<keyword evidence="1" id="KW-0479">Metal-binding</keyword>
<dbReference type="Proteomes" id="UP000285084">
    <property type="component" value="Unassembled WGS sequence"/>
</dbReference>
<feature type="region of interest" description="Disordered" evidence="2">
    <location>
        <begin position="484"/>
        <end position="528"/>
    </location>
</feature>
<dbReference type="SMART" id="SM00343">
    <property type="entry name" value="ZnF_C2HC"/>
    <property type="match status" value="1"/>
</dbReference>
<dbReference type="Gene3D" id="4.10.60.10">
    <property type="entry name" value="Zinc finger, CCHC-type"/>
    <property type="match status" value="1"/>
</dbReference>
<feature type="region of interest" description="Disordered" evidence="2">
    <location>
        <begin position="26"/>
        <end position="71"/>
    </location>
</feature>
<feature type="compositionally biased region" description="Low complexity" evidence="2">
    <location>
        <begin position="245"/>
        <end position="263"/>
    </location>
</feature>
<feature type="compositionally biased region" description="Polar residues" evidence="2">
    <location>
        <begin position="41"/>
        <end position="53"/>
    </location>
</feature>
<reference evidence="4 5" key="1">
    <citation type="journal article" date="2018" name="Sci. Rep.">
        <title>Characterisation of pathogen-specific regions and novel effector candidates in Fusarium oxysporum f. sp. cepae.</title>
        <authorList>
            <person name="Armitage A.D."/>
            <person name="Taylor A."/>
            <person name="Sobczyk M.K."/>
            <person name="Baxter L."/>
            <person name="Greenfield B.P."/>
            <person name="Bates H.J."/>
            <person name="Wilson F."/>
            <person name="Jackson A.C."/>
            <person name="Ott S."/>
            <person name="Harrison R.J."/>
            <person name="Clarkson J.P."/>
        </authorList>
    </citation>
    <scope>NUCLEOTIDE SEQUENCE [LARGE SCALE GENOMIC DNA]</scope>
    <source>
        <strain evidence="4 5">Fo_A13</strain>
    </source>
</reference>
<dbReference type="AlphaFoldDB" id="A0A420MIQ4"/>
<dbReference type="InterPro" id="IPR036875">
    <property type="entry name" value="Znf_CCHC_sf"/>
</dbReference>
<evidence type="ECO:0000256" key="2">
    <source>
        <dbReference type="SAM" id="MobiDB-lite"/>
    </source>
</evidence>
<dbReference type="SUPFAM" id="SSF57756">
    <property type="entry name" value="Retrovirus zinc finger-like domains"/>
    <property type="match status" value="1"/>
</dbReference>
<dbReference type="InterPro" id="IPR032567">
    <property type="entry name" value="RTL1-rel"/>
</dbReference>
<feature type="domain" description="CCHC-type" evidence="3">
    <location>
        <begin position="293"/>
        <end position="309"/>
    </location>
</feature>
<feature type="compositionally biased region" description="Basic and acidic residues" evidence="2">
    <location>
        <begin position="396"/>
        <end position="409"/>
    </location>
</feature>
<feature type="region of interest" description="Disordered" evidence="2">
    <location>
        <begin position="684"/>
        <end position="711"/>
    </location>
</feature>
<evidence type="ECO:0000256" key="1">
    <source>
        <dbReference type="PROSITE-ProRule" id="PRU00047"/>
    </source>
</evidence>
<feature type="compositionally biased region" description="Basic and acidic residues" evidence="2">
    <location>
        <begin position="484"/>
        <end position="510"/>
    </location>
</feature>
<keyword evidence="1" id="KW-0863">Zinc-finger</keyword>
<protein>
    <recommendedName>
        <fullName evidence="3">CCHC-type domain-containing protein</fullName>
    </recommendedName>
</protein>
<feature type="compositionally biased region" description="Basic residues" evidence="2">
    <location>
        <begin position="511"/>
        <end position="522"/>
    </location>
</feature>
<organism evidence="4 5">
    <name type="scientific">Fusarium oxysporum</name>
    <name type="common">Fusarium vascular wilt</name>
    <dbReference type="NCBI Taxonomy" id="5507"/>
    <lineage>
        <taxon>Eukaryota</taxon>
        <taxon>Fungi</taxon>
        <taxon>Dikarya</taxon>
        <taxon>Ascomycota</taxon>
        <taxon>Pezizomycotina</taxon>
        <taxon>Sordariomycetes</taxon>
        <taxon>Hypocreomycetidae</taxon>
        <taxon>Hypocreales</taxon>
        <taxon>Nectriaceae</taxon>
        <taxon>Fusarium</taxon>
        <taxon>Fusarium oxysporum species complex</taxon>
    </lineage>
</organism>
<evidence type="ECO:0000259" key="3">
    <source>
        <dbReference type="PROSITE" id="PS50158"/>
    </source>
</evidence>
<feature type="region of interest" description="Disordered" evidence="2">
    <location>
        <begin position="728"/>
        <end position="756"/>
    </location>
</feature>
<dbReference type="VEuPathDB" id="FungiDB:FOMG_16910"/>
<dbReference type="VEuPathDB" id="FungiDB:HZS61_001905"/>
<evidence type="ECO:0000313" key="4">
    <source>
        <dbReference type="EMBL" id="RKK67902.1"/>
    </source>
</evidence>
<sequence>MSSNTGPAPPYTGAPPSMAEMMAEIHQMRSTINTLRARVNEQPTASAQASNTGRDPGEALKPPKPEPFKGQAADVVPFLTRMKGYFRLFQNRLDTPTKKVLFTAPLIQGDAKDWWEPIMRDFLDNEEEMQDQETQNIFTNWENFEKALKDNFGHKSCAAYSAKFRQLASKTEWDDEALMEIYYRGLKEEVKDELYLADRPEDLTKYITMAIKIDERQYKRRREKANHRRGNDFNPYYPNQRRNDNNQGNSRNQGQQRGNQPNNTSYGTQSGPMVLGAIQPGNNHRQRDMSKCKCFNCNRLGHMARSCPEPRKARDPNQGKQTLGLIRQQDPQMAIRTQTLGMTRSGYETVPNYTIEFVEPEPESQPGRQLRVMTEEEKEQQRIRRNEANSRCYFKRMQDPERKAYERQKQRERRQKKKQDAEKNGLGEPQTLGVIREGKTIPPKGNNQAQSSKAVDDIPTKTITQRDGSTLTVDTEKGYTTRYEAPRFAKTALQEKEEAVKREREAETKTRTYHKRHSRSMGHRGGAARLAARYLRKEDERLENKWKQPYEPLRDEVGKRMYLSPEDREFEKATQGKYADKKEEIIKQHHEWEKEYQEKMADGQYDHLMKRQISTEQIDHPIKWPSTDDTSSDTTEELQGQWEDDGLHLCNDSVDLQRHNEITITEDTDSNESSLEKEHIFEPVDLTEGFDQAPINEEQPGQRTTPDERDAELEEHFQQQLFDEEFINDCPNGEGCNNSDCEQTHRDASGKVTRHL</sequence>
<proteinExistence type="predicted"/>
<feature type="compositionally biased region" description="Basic residues" evidence="2">
    <location>
        <begin position="218"/>
        <end position="228"/>
    </location>
</feature>
<dbReference type="VEuPathDB" id="FungiDB:HZS61_007451"/>
<dbReference type="PANTHER" id="PTHR15503:SF22">
    <property type="entry name" value="TRANSPOSON TY3-I GAG POLYPROTEIN"/>
    <property type="match status" value="1"/>
</dbReference>
<accession>A0A420MIQ4</accession>
<name>A0A420MIQ4_FUSOX</name>
<dbReference type="GO" id="GO:0008270">
    <property type="term" value="F:zinc ion binding"/>
    <property type="evidence" value="ECO:0007669"/>
    <property type="project" value="UniProtKB-KW"/>
</dbReference>
<keyword evidence="1" id="KW-0862">Zinc</keyword>
<feature type="region of interest" description="Disordered" evidence="2">
    <location>
        <begin position="616"/>
        <end position="638"/>
    </location>
</feature>
<feature type="region of interest" description="Disordered" evidence="2">
    <location>
        <begin position="360"/>
        <end position="455"/>
    </location>
</feature>
<comment type="caution">
    <text evidence="4">The sequence shown here is derived from an EMBL/GenBank/DDBJ whole genome shotgun (WGS) entry which is preliminary data.</text>
</comment>
<dbReference type="Pfam" id="PF00098">
    <property type="entry name" value="zf-CCHC"/>
    <property type="match status" value="1"/>
</dbReference>
<feature type="region of interest" description="Disordered" evidence="2">
    <location>
        <begin position="218"/>
        <end position="288"/>
    </location>
</feature>
<dbReference type="GO" id="GO:0003676">
    <property type="term" value="F:nucleic acid binding"/>
    <property type="evidence" value="ECO:0007669"/>
    <property type="project" value="InterPro"/>
</dbReference>
<feature type="compositionally biased region" description="Basic and acidic residues" evidence="2">
    <location>
        <begin position="55"/>
        <end position="67"/>
    </location>
</feature>
<dbReference type="PANTHER" id="PTHR15503">
    <property type="entry name" value="LDOC1 RELATED"/>
    <property type="match status" value="1"/>
</dbReference>
<evidence type="ECO:0000313" key="5">
    <source>
        <dbReference type="Proteomes" id="UP000285084"/>
    </source>
</evidence>
<dbReference type="PROSITE" id="PS50158">
    <property type="entry name" value="ZF_CCHC"/>
    <property type="match status" value="1"/>
</dbReference>
<gene>
    <name evidence="4" type="ORF">BFJ69_g14087</name>
</gene>
<dbReference type="VEuPathDB" id="FungiDB:FOXG_22516"/>
<feature type="compositionally biased region" description="Basic and acidic residues" evidence="2">
    <location>
        <begin position="373"/>
        <end position="388"/>
    </location>
</feature>
<dbReference type="InterPro" id="IPR001878">
    <property type="entry name" value="Znf_CCHC"/>
</dbReference>
<dbReference type="EMBL" id="MRCX01000208">
    <property type="protein sequence ID" value="RKK67902.1"/>
    <property type="molecule type" value="Genomic_DNA"/>
</dbReference>